<reference evidence="1" key="1">
    <citation type="submission" date="2020-02" db="EMBL/GenBank/DDBJ databases">
        <title>Genome sequencing of the panga catfish, Pangasius djambal.</title>
        <authorList>
            <person name="Wen M."/>
            <person name="Zahm M."/>
            <person name="Roques C."/>
            <person name="Cabau C."/>
            <person name="Klopp C."/>
            <person name="Donnadieu C."/>
            <person name="Jouanno E."/>
            <person name="Avarre J.-C."/>
            <person name="Campet M."/>
            <person name="Ha T."/>
            <person name="Dugue R."/>
            <person name="Lampietro C."/>
            <person name="Louis A."/>
            <person name="Herpin A."/>
            <person name="Echchiki A."/>
            <person name="Berthelot C."/>
            <person name="Parey E."/>
            <person name="Roest-Crollius H."/>
            <person name="Braasch I."/>
            <person name="Postlethwait J.H."/>
            <person name="Bobe J."/>
            <person name="Montfort J."/>
            <person name="Bouchez O."/>
            <person name="Begum T."/>
            <person name="Schartl M."/>
            <person name="Gustiano R."/>
            <person name="Guiguen Y."/>
        </authorList>
    </citation>
    <scope>NUCLEOTIDE SEQUENCE</scope>
    <source>
        <strain evidence="1">Pdj_M5554</strain>
    </source>
</reference>
<evidence type="ECO:0000313" key="2">
    <source>
        <dbReference type="Proteomes" id="UP000830395"/>
    </source>
</evidence>
<feature type="non-terminal residue" evidence="1">
    <location>
        <position position="1"/>
    </location>
</feature>
<name>A0ACC5YSI4_9TELE</name>
<dbReference type="Proteomes" id="UP000830395">
    <property type="component" value="Chromosome 11"/>
</dbReference>
<keyword evidence="2" id="KW-1185">Reference proteome</keyword>
<proteinExistence type="predicted"/>
<dbReference type="EMBL" id="CM040985">
    <property type="protein sequence ID" value="MCJ8737996.1"/>
    <property type="molecule type" value="Genomic_DNA"/>
</dbReference>
<gene>
    <name evidence="1" type="ORF">PDJAM_G00030490</name>
</gene>
<sequence>GFIDIYNCQQGYVGKVIFVCDGHKWENTRNAKCSCKRCQLPEDIPNGRFTLINGTEFIYGATIKYTCRTGYRMVSLVDTRTCLAEGWNNLLPECEGNTKFVVQYILNMIRILHWPCK</sequence>
<organism evidence="1 2">
    <name type="scientific">Pangasius djambal</name>
    <dbReference type="NCBI Taxonomy" id="1691987"/>
    <lineage>
        <taxon>Eukaryota</taxon>
        <taxon>Metazoa</taxon>
        <taxon>Chordata</taxon>
        <taxon>Craniata</taxon>
        <taxon>Vertebrata</taxon>
        <taxon>Euteleostomi</taxon>
        <taxon>Actinopterygii</taxon>
        <taxon>Neopterygii</taxon>
        <taxon>Teleostei</taxon>
        <taxon>Ostariophysi</taxon>
        <taxon>Siluriformes</taxon>
        <taxon>Pangasiidae</taxon>
        <taxon>Pangasius</taxon>
    </lineage>
</organism>
<protein>
    <submittedName>
        <fullName evidence="1">Uncharacterized protein</fullName>
    </submittedName>
</protein>
<comment type="caution">
    <text evidence="1">The sequence shown here is derived from an EMBL/GenBank/DDBJ whole genome shotgun (WGS) entry which is preliminary data.</text>
</comment>
<accession>A0ACC5YSI4</accession>
<evidence type="ECO:0000313" key="1">
    <source>
        <dbReference type="EMBL" id="MCJ8737996.1"/>
    </source>
</evidence>